<proteinExistence type="inferred from homology"/>
<dbReference type="CDD" id="cd06571">
    <property type="entry name" value="Bac_DnaA_C"/>
    <property type="match status" value="1"/>
</dbReference>
<evidence type="ECO:0000256" key="2">
    <source>
        <dbReference type="ARBA" id="ARBA00022490"/>
    </source>
</evidence>
<dbReference type="InterPro" id="IPR024633">
    <property type="entry name" value="DnaA_N_dom"/>
</dbReference>
<dbReference type="InterPro" id="IPR020591">
    <property type="entry name" value="Chromosome_initiator_DnaA-like"/>
</dbReference>
<keyword evidence="4 8" id="KW-0547">Nucleotide-binding</keyword>
<name>A0A6J4TEI6_9ACTN</name>
<dbReference type="SUPFAM" id="SSF52540">
    <property type="entry name" value="P-loop containing nucleoside triphosphate hydrolases"/>
    <property type="match status" value="1"/>
</dbReference>
<dbReference type="GO" id="GO:0006270">
    <property type="term" value="P:DNA replication initiation"/>
    <property type="evidence" value="ECO:0007669"/>
    <property type="project" value="UniProtKB-UniRule"/>
</dbReference>
<comment type="domain">
    <text evidence="8">Domain I is involved in oligomerization and binding regulators, domain II is flexibile and of varying length in different bacteria, domain III forms the AAA+ region, while domain IV binds dsDNA.</text>
</comment>
<evidence type="ECO:0000256" key="6">
    <source>
        <dbReference type="ARBA" id="ARBA00023121"/>
    </source>
</evidence>
<dbReference type="PANTHER" id="PTHR30050">
    <property type="entry name" value="CHROMOSOMAL REPLICATION INITIATOR PROTEIN DNAA"/>
    <property type="match status" value="1"/>
</dbReference>
<dbReference type="Gene3D" id="1.10.1750.10">
    <property type="match status" value="1"/>
</dbReference>
<dbReference type="EMBL" id="CADCVT010000316">
    <property type="protein sequence ID" value="CAA9520537.1"/>
    <property type="molecule type" value="Genomic_DNA"/>
</dbReference>
<dbReference type="CDD" id="cd00009">
    <property type="entry name" value="AAA"/>
    <property type="match status" value="1"/>
</dbReference>
<feature type="region of interest" description="Disordered" evidence="12">
    <location>
        <begin position="79"/>
        <end position="104"/>
    </location>
</feature>
<feature type="binding site" evidence="8">
    <location>
        <position position="152"/>
    </location>
    <ligand>
        <name>ATP</name>
        <dbReference type="ChEBI" id="CHEBI:30616"/>
    </ligand>
</feature>
<evidence type="ECO:0000256" key="3">
    <source>
        <dbReference type="ARBA" id="ARBA00022705"/>
    </source>
</evidence>
<dbReference type="InterPro" id="IPR013317">
    <property type="entry name" value="DnaA_dom"/>
</dbReference>
<evidence type="ECO:0000256" key="12">
    <source>
        <dbReference type="SAM" id="MobiDB-lite"/>
    </source>
</evidence>
<organism evidence="15">
    <name type="scientific">uncultured Solirubrobacteraceae bacterium</name>
    <dbReference type="NCBI Taxonomy" id="1162706"/>
    <lineage>
        <taxon>Bacteria</taxon>
        <taxon>Bacillati</taxon>
        <taxon>Actinomycetota</taxon>
        <taxon>Thermoleophilia</taxon>
        <taxon>Solirubrobacterales</taxon>
        <taxon>Solirubrobacteraceae</taxon>
        <taxon>environmental samples</taxon>
    </lineage>
</organism>
<dbReference type="GO" id="GO:0005886">
    <property type="term" value="C:plasma membrane"/>
    <property type="evidence" value="ECO:0007669"/>
    <property type="project" value="TreeGrafter"/>
</dbReference>
<dbReference type="HAMAP" id="MF_00377">
    <property type="entry name" value="DnaA_bact"/>
    <property type="match status" value="1"/>
</dbReference>
<evidence type="ECO:0000256" key="9">
    <source>
        <dbReference type="NCBIfam" id="TIGR00362"/>
    </source>
</evidence>
<dbReference type="NCBIfam" id="TIGR00362">
    <property type="entry name" value="DnaA"/>
    <property type="match status" value="1"/>
</dbReference>
<dbReference type="SMART" id="SM00382">
    <property type="entry name" value="AAA"/>
    <property type="match status" value="1"/>
</dbReference>
<dbReference type="SUPFAM" id="SSF48295">
    <property type="entry name" value="TrpR-like"/>
    <property type="match status" value="1"/>
</dbReference>
<dbReference type="PRINTS" id="PR00051">
    <property type="entry name" value="DNAA"/>
</dbReference>
<dbReference type="Pfam" id="PF08299">
    <property type="entry name" value="Bac_DnaA_C"/>
    <property type="match status" value="1"/>
</dbReference>
<comment type="caution">
    <text evidence="8">Lacks conserved residue(s) required for the propagation of feature annotation.</text>
</comment>
<sequence length="450" mass="49395">MTPAAADTWSRVQAELRRAVDPGAYELWLAPLSLRELDGATLVVSAPDERRRWVADRFGRVLTTCAAAVIGPEAQVEIAAESDAPTSGSASVETGPGLDDRGRPELNPKLTFDQFVIGDANRLAHAAALTVAELPGTAYNPLFIYGPPGTGKTHLLHSIANYLTAHEPGLRIRLTTAERFTNEFLAALHQRDGEGFKQRWRSNDVLLIDDVQFLQSKAKTEEEFFHTFNALYDAGAQVVLTCDRLPRDMKALEDRLRERFEAGLITDIGAPDHRMRAAVLRKRAQQDGLEIPSDQGVLEVIARRVDGSVRELEGALIRVVAFASLTGGDLTPDLADEVLSTLYPGSSRAGTRPGPPTIERIQQVVCEAFSLTTDELLSSSRAVRVAVPRQLAMFLAREHTQASLPAIGAAFAGRNHTTVMHAVKKVRERLETDDEMRDKVRDLTNRLRAD</sequence>
<feature type="region of interest" description="Domain IV, binds dsDNA" evidence="8">
    <location>
        <begin position="324"/>
        <end position="450"/>
    </location>
</feature>
<dbReference type="GO" id="GO:0006275">
    <property type="term" value="P:regulation of DNA replication"/>
    <property type="evidence" value="ECO:0007669"/>
    <property type="project" value="UniProtKB-UniRule"/>
</dbReference>
<dbReference type="Gene3D" id="3.40.50.300">
    <property type="entry name" value="P-loop containing nucleotide triphosphate hydrolases"/>
    <property type="match status" value="1"/>
</dbReference>
<dbReference type="InterPro" id="IPR001957">
    <property type="entry name" value="Chromosome_initiator_DnaA"/>
</dbReference>
<dbReference type="PROSITE" id="PS01008">
    <property type="entry name" value="DNAA"/>
    <property type="match status" value="1"/>
</dbReference>
<reference evidence="15" key="1">
    <citation type="submission" date="2020-02" db="EMBL/GenBank/DDBJ databases">
        <authorList>
            <person name="Meier V. D."/>
        </authorList>
    </citation>
    <scope>NUCLEOTIDE SEQUENCE</scope>
    <source>
        <strain evidence="15">AVDCRST_MAG85</strain>
    </source>
</reference>
<dbReference type="InterPro" id="IPR038454">
    <property type="entry name" value="DnaA_N_sf"/>
</dbReference>
<comment type="subcellular location">
    <subcellularLocation>
        <location evidence="8">Cytoplasm</location>
    </subcellularLocation>
</comment>
<keyword evidence="2 8" id="KW-0963">Cytoplasm</keyword>
<dbReference type="Gene3D" id="3.30.300.180">
    <property type="match status" value="1"/>
</dbReference>
<comment type="function">
    <text evidence="8 10">Plays an essential role in the initiation and regulation of chromosomal replication. ATP-DnaA binds to the origin of replication (oriC) to initiate formation of the DNA replication initiation complex once per cell cycle. Binds the DnaA box (a 9 base pair repeat at the origin) and separates the double-stranded (ds)DNA. Forms a right-handed helical filament on oriC DNA; dsDNA binds to the exterior of the filament while single-stranded (ss)DNA is stabiized in the filament's interior. The ATP-DnaA-oriC complex binds and stabilizes one strand of the AT-rich DNA unwinding element (DUE), permitting loading of DNA polymerase. After initiation quickly degrades to an ADP-DnaA complex that is not apt for DNA replication. Binds acidic phospholipids.</text>
</comment>
<keyword evidence="7 8" id="KW-0238">DNA-binding</keyword>
<dbReference type="InterPro" id="IPR003593">
    <property type="entry name" value="AAA+_ATPase"/>
</dbReference>
<evidence type="ECO:0000256" key="11">
    <source>
        <dbReference type="RuleBase" id="RU004227"/>
    </source>
</evidence>
<comment type="subunit">
    <text evidence="8">Oligomerizes as a right-handed, spiral filament on DNA at oriC.</text>
</comment>
<dbReference type="GO" id="GO:0005737">
    <property type="term" value="C:cytoplasm"/>
    <property type="evidence" value="ECO:0007669"/>
    <property type="project" value="UniProtKB-SubCell"/>
</dbReference>
<evidence type="ECO:0000256" key="1">
    <source>
        <dbReference type="ARBA" id="ARBA00006583"/>
    </source>
</evidence>
<dbReference type="Pfam" id="PF00308">
    <property type="entry name" value="Bac_DnaA"/>
    <property type="match status" value="1"/>
</dbReference>
<dbReference type="GO" id="GO:0008289">
    <property type="term" value="F:lipid binding"/>
    <property type="evidence" value="ECO:0007669"/>
    <property type="project" value="UniProtKB-KW"/>
</dbReference>
<evidence type="ECO:0000256" key="10">
    <source>
        <dbReference type="RuleBase" id="RU000577"/>
    </source>
</evidence>
<dbReference type="PANTHER" id="PTHR30050:SF2">
    <property type="entry name" value="CHROMOSOMAL REPLICATION INITIATOR PROTEIN DNAA"/>
    <property type="match status" value="1"/>
</dbReference>
<evidence type="ECO:0000256" key="5">
    <source>
        <dbReference type="ARBA" id="ARBA00022840"/>
    </source>
</evidence>
<dbReference type="Gene3D" id="1.10.8.60">
    <property type="match status" value="1"/>
</dbReference>
<dbReference type="InterPro" id="IPR027417">
    <property type="entry name" value="P-loop_NTPase"/>
</dbReference>
<evidence type="ECO:0000313" key="15">
    <source>
        <dbReference type="EMBL" id="CAA9520537.1"/>
    </source>
</evidence>
<accession>A0A6J4TEI6</accession>
<evidence type="ECO:0000256" key="8">
    <source>
        <dbReference type="HAMAP-Rule" id="MF_00377"/>
    </source>
</evidence>
<dbReference type="Pfam" id="PF11638">
    <property type="entry name" value="DnaA_N"/>
    <property type="match status" value="1"/>
</dbReference>
<evidence type="ECO:0000259" key="14">
    <source>
        <dbReference type="SMART" id="SM00760"/>
    </source>
</evidence>
<dbReference type="AlphaFoldDB" id="A0A6J4TEI6"/>
<protein>
    <recommendedName>
        <fullName evidence="8 9">Chromosomal replication initiator protein DnaA</fullName>
    </recommendedName>
</protein>
<evidence type="ECO:0000256" key="7">
    <source>
        <dbReference type="ARBA" id="ARBA00023125"/>
    </source>
</evidence>
<dbReference type="InterPro" id="IPR010921">
    <property type="entry name" value="Trp_repressor/repl_initiator"/>
</dbReference>
<feature type="region of interest" description="Domain I, interacts with DnaA modulators" evidence="8">
    <location>
        <begin position="1"/>
        <end position="80"/>
    </location>
</feature>
<feature type="binding site" evidence="8">
    <location>
        <position position="153"/>
    </location>
    <ligand>
        <name>ATP</name>
        <dbReference type="ChEBI" id="CHEBI:30616"/>
    </ligand>
</feature>
<feature type="domain" description="AAA+ ATPase" evidence="13">
    <location>
        <begin position="138"/>
        <end position="266"/>
    </location>
</feature>
<gene>
    <name evidence="8" type="primary">dnaA</name>
    <name evidence="15" type="ORF">AVDCRST_MAG85-2867</name>
</gene>
<dbReference type="InterPro" id="IPR013159">
    <property type="entry name" value="DnaA_C"/>
</dbReference>
<keyword evidence="6 8" id="KW-0446">Lipid-binding</keyword>
<feature type="binding site" evidence="8">
    <location>
        <position position="151"/>
    </location>
    <ligand>
        <name>ATP</name>
        <dbReference type="ChEBI" id="CHEBI:30616"/>
    </ligand>
</feature>
<dbReference type="SMART" id="SM00760">
    <property type="entry name" value="Bac_DnaA_C"/>
    <property type="match status" value="1"/>
</dbReference>
<dbReference type="GO" id="GO:0005524">
    <property type="term" value="F:ATP binding"/>
    <property type="evidence" value="ECO:0007669"/>
    <property type="project" value="UniProtKB-UniRule"/>
</dbReference>
<dbReference type="GO" id="GO:0003688">
    <property type="term" value="F:DNA replication origin binding"/>
    <property type="evidence" value="ECO:0007669"/>
    <property type="project" value="UniProtKB-UniRule"/>
</dbReference>
<keyword evidence="3 8" id="KW-0235">DNA replication</keyword>
<keyword evidence="5 8" id="KW-0067">ATP-binding</keyword>
<evidence type="ECO:0000256" key="4">
    <source>
        <dbReference type="ARBA" id="ARBA00022741"/>
    </source>
</evidence>
<comment type="similarity">
    <text evidence="1 8 11">Belongs to the DnaA family.</text>
</comment>
<dbReference type="InterPro" id="IPR018312">
    <property type="entry name" value="Chromosome_initiator_DnaA_CS"/>
</dbReference>
<evidence type="ECO:0000259" key="13">
    <source>
        <dbReference type="SMART" id="SM00382"/>
    </source>
</evidence>
<feature type="domain" description="Chromosomal replication initiator DnaA C-terminal" evidence="14">
    <location>
        <begin position="357"/>
        <end position="426"/>
    </location>
</feature>
<feature type="binding site" evidence="8">
    <location>
        <position position="149"/>
    </location>
    <ligand>
        <name>ATP</name>
        <dbReference type="ChEBI" id="CHEBI:30616"/>
    </ligand>
</feature>